<dbReference type="RefSeq" id="WP_004634069.1">
    <property type="nucleotide sequence ID" value="NZ_CP046314.1"/>
</dbReference>
<protein>
    <submittedName>
        <fullName evidence="3">Helix-turn-helix domain-containing protein</fullName>
    </submittedName>
</protein>
<dbReference type="PROSITE" id="PS51736">
    <property type="entry name" value="RECOMBINASES_3"/>
    <property type="match status" value="1"/>
</dbReference>
<gene>
    <name evidence="3" type="ORF">FOC49_03395</name>
</gene>
<accession>A0AAP9HC88</accession>
<organism evidence="3 4">
    <name type="scientific">Gemella morbillorum</name>
    <dbReference type="NCBI Taxonomy" id="29391"/>
    <lineage>
        <taxon>Bacteria</taxon>
        <taxon>Bacillati</taxon>
        <taxon>Bacillota</taxon>
        <taxon>Bacilli</taxon>
        <taxon>Bacillales</taxon>
        <taxon>Gemellaceae</taxon>
        <taxon>Gemella</taxon>
    </lineage>
</organism>
<dbReference type="InterPro" id="IPR006120">
    <property type="entry name" value="Resolvase_HTH_dom"/>
</dbReference>
<name>A0AAP9HC88_9BACL</name>
<dbReference type="Pfam" id="PF02796">
    <property type="entry name" value="HTH_7"/>
    <property type="match status" value="1"/>
</dbReference>
<evidence type="ECO:0000313" key="3">
    <source>
        <dbReference type="EMBL" id="QGS08978.1"/>
    </source>
</evidence>
<proteinExistence type="inferred from homology"/>
<dbReference type="PANTHER" id="PTHR30461:SF26">
    <property type="entry name" value="RESOLVASE HOMOLOG YNEB"/>
    <property type="match status" value="1"/>
</dbReference>
<dbReference type="Proteomes" id="UP000425411">
    <property type="component" value="Chromosome"/>
</dbReference>
<dbReference type="GO" id="GO:0003677">
    <property type="term" value="F:DNA binding"/>
    <property type="evidence" value="ECO:0007669"/>
    <property type="project" value="InterPro"/>
</dbReference>
<dbReference type="InterPro" id="IPR036162">
    <property type="entry name" value="Resolvase-like_N_sf"/>
</dbReference>
<dbReference type="Gene3D" id="3.40.50.1390">
    <property type="entry name" value="Resolvase, N-terminal catalytic domain"/>
    <property type="match status" value="1"/>
</dbReference>
<evidence type="ECO:0000313" key="4">
    <source>
        <dbReference type="Proteomes" id="UP000425411"/>
    </source>
</evidence>
<keyword evidence="4" id="KW-1185">Reference proteome</keyword>
<evidence type="ECO:0000256" key="1">
    <source>
        <dbReference type="ARBA" id="ARBA00009913"/>
    </source>
</evidence>
<reference evidence="3 4" key="1">
    <citation type="submission" date="2019-11" db="EMBL/GenBank/DDBJ databases">
        <title>FDA dAtabase for Regulatory Grade micrObial Sequences (FDA-ARGOS): Supporting development and validation of Infectious Disease Dx tests.</title>
        <authorList>
            <person name="Turner S."/>
            <person name="Byrd R."/>
            <person name="Tallon L."/>
            <person name="Sadzewicz L."/>
            <person name="Vavikolanu K."/>
            <person name="Mehta A."/>
            <person name="Aluvathingal J."/>
            <person name="Nadendla S."/>
            <person name="Myers T."/>
            <person name="Yan Y."/>
            <person name="Sichtig H."/>
        </authorList>
    </citation>
    <scope>NUCLEOTIDE SEQUENCE [LARGE SCALE GENOMIC DNA]</scope>
    <source>
        <strain evidence="3 4">FDAARGOS_741</strain>
    </source>
</reference>
<dbReference type="Gene3D" id="1.10.10.60">
    <property type="entry name" value="Homeodomain-like"/>
    <property type="match status" value="1"/>
</dbReference>
<dbReference type="GO" id="GO:0000150">
    <property type="term" value="F:DNA strand exchange activity"/>
    <property type="evidence" value="ECO:0007669"/>
    <property type="project" value="InterPro"/>
</dbReference>
<dbReference type="PANTHER" id="PTHR30461">
    <property type="entry name" value="DNA-INVERTASE FROM LAMBDOID PROPHAGE"/>
    <property type="match status" value="1"/>
</dbReference>
<evidence type="ECO:0000259" key="2">
    <source>
        <dbReference type="PROSITE" id="PS51736"/>
    </source>
</evidence>
<comment type="similarity">
    <text evidence="1">Belongs to the site-specific recombinase resolvase family.</text>
</comment>
<dbReference type="InterPro" id="IPR050639">
    <property type="entry name" value="SSR_resolvase"/>
</dbReference>
<dbReference type="EMBL" id="CP046314">
    <property type="protein sequence ID" value="QGS08978.1"/>
    <property type="molecule type" value="Genomic_DNA"/>
</dbReference>
<dbReference type="SMART" id="SM00857">
    <property type="entry name" value="Resolvase"/>
    <property type="match status" value="1"/>
</dbReference>
<dbReference type="AlphaFoldDB" id="A0AAP9HC88"/>
<feature type="domain" description="Resolvase/invertase-type recombinase catalytic" evidence="2">
    <location>
        <begin position="1"/>
        <end position="142"/>
    </location>
</feature>
<dbReference type="Pfam" id="PF00239">
    <property type="entry name" value="Resolvase"/>
    <property type="match status" value="1"/>
</dbReference>
<dbReference type="SUPFAM" id="SSF53041">
    <property type="entry name" value="Resolvase-like"/>
    <property type="match status" value="1"/>
</dbReference>
<dbReference type="CDD" id="cd03768">
    <property type="entry name" value="SR_ResInv"/>
    <property type="match status" value="1"/>
</dbReference>
<sequence length="202" mass="23453">MKIGYMRTSTIDQNLDRQKQIMKDYNVDLLFSEQERGKDTNRLILNKMLNSIRPNDEVIIASLDRLSRNYKDLKEIIQIIKDKGAILTIVDAPFLNFNTNNPTLDTAMFDIFLSLLGYIAQNEREKILERQRQGIEQAKLRGVYNGRPIKYHAHAKNPQDRFIYESVVSMLQDKKPVQSIANHVGIAKSTVYEIKKRINLIT</sequence>
<dbReference type="InterPro" id="IPR006119">
    <property type="entry name" value="Resolv_N"/>
</dbReference>